<evidence type="ECO:0000256" key="3">
    <source>
        <dbReference type="ARBA" id="ARBA00022553"/>
    </source>
</evidence>
<evidence type="ECO:0000256" key="10">
    <source>
        <dbReference type="PROSITE-ProRule" id="PRU00169"/>
    </source>
</evidence>
<dbReference type="InterPro" id="IPR051271">
    <property type="entry name" value="2C-system_Tx_regulators"/>
</dbReference>
<keyword evidence="6 9" id="KW-0238">DNA-binding</keyword>
<reference evidence="12 13" key="1">
    <citation type="submission" date="2018-08" db="EMBL/GenBank/DDBJ databases">
        <title>Vibrio isolated from the Eastern China Marginal Seas.</title>
        <authorList>
            <person name="Li Y."/>
        </authorList>
    </citation>
    <scope>NUCLEOTIDE SEQUENCE [LARGE SCALE GENOMIC DNA]</scope>
    <source>
        <strain evidence="12 13">BEI233</strain>
    </source>
</reference>
<name>A0A3A6QBJ7_9VIBR</name>
<dbReference type="EMBL" id="QVMU01000032">
    <property type="protein sequence ID" value="RJX65761.1"/>
    <property type="molecule type" value="Genomic_DNA"/>
</dbReference>
<evidence type="ECO:0000256" key="1">
    <source>
        <dbReference type="ARBA" id="ARBA00004496"/>
    </source>
</evidence>
<dbReference type="PROSITE" id="PS50110">
    <property type="entry name" value="RESPONSE_REGULATORY"/>
    <property type="match status" value="1"/>
</dbReference>
<dbReference type="SMART" id="SM00448">
    <property type="entry name" value="REC"/>
    <property type="match status" value="1"/>
</dbReference>
<dbReference type="InterPro" id="IPR048714">
    <property type="entry name" value="DpiA-like_HTH"/>
</dbReference>
<dbReference type="RefSeq" id="WP_120035017.1">
    <property type="nucleotide sequence ID" value="NZ_QVMU01000032.1"/>
</dbReference>
<proteinExistence type="predicted"/>
<dbReference type="AlphaFoldDB" id="A0A3A6QBJ7"/>
<evidence type="ECO:0000256" key="9">
    <source>
        <dbReference type="PIRNR" id="PIRNR006171"/>
    </source>
</evidence>
<evidence type="ECO:0000256" key="4">
    <source>
        <dbReference type="ARBA" id="ARBA00023012"/>
    </source>
</evidence>
<keyword evidence="4 9" id="KW-0902">Two-component regulatory system</keyword>
<dbReference type="InterPro" id="IPR011006">
    <property type="entry name" value="CheY-like_superfamily"/>
</dbReference>
<comment type="subcellular location">
    <subcellularLocation>
        <location evidence="1 9">Cytoplasm</location>
    </subcellularLocation>
</comment>
<dbReference type="SUPFAM" id="SSF52172">
    <property type="entry name" value="CheY-like"/>
    <property type="match status" value="1"/>
</dbReference>
<dbReference type="Pfam" id="PF00072">
    <property type="entry name" value="Response_reg"/>
    <property type="match status" value="1"/>
</dbReference>
<feature type="domain" description="Response regulatory" evidence="11">
    <location>
        <begin position="6"/>
        <end position="122"/>
    </location>
</feature>
<dbReference type="OrthoDB" id="9802426at2"/>
<dbReference type="Pfam" id="PF20714">
    <property type="entry name" value="HTH_64"/>
    <property type="match status" value="1"/>
</dbReference>
<feature type="modified residue" description="4-aspartylphosphate" evidence="10">
    <location>
        <position position="57"/>
    </location>
</feature>
<dbReference type="Proteomes" id="UP000273252">
    <property type="component" value="Unassembled WGS sequence"/>
</dbReference>
<dbReference type="GO" id="GO:0003700">
    <property type="term" value="F:DNA-binding transcription factor activity"/>
    <property type="evidence" value="ECO:0007669"/>
    <property type="project" value="InterPro"/>
</dbReference>
<protein>
    <recommendedName>
        <fullName evidence="9">Transcriptional regulatory protein</fullName>
    </recommendedName>
</protein>
<evidence type="ECO:0000313" key="13">
    <source>
        <dbReference type="Proteomes" id="UP000273252"/>
    </source>
</evidence>
<dbReference type="GO" id="GO:0000156">
    <property type="term" value="F:phosphorelay response regulator activity"/>
    <property type="evidence" value="ECO:0007669"/>
    <property type="project" value="TreeGrafter"/>
</dbReference>
<keyword evidence="5 9" id="KW-0805">Transcription regulation</keyword>
<dbReference type="PANTHER" id="PTHR45526:SF1">
    <property type="entry name" value="TRANSCRIPTIONAL REGULATORY PROTEIN DCUR-RELATED"/>
    <property type="match status" value="1"/>
</dbReference>
<keyword evidence="2 9" id="KW-0963">Cytoplasm</keyword>
<gene>
    <name evidence="12" type="ORF">DZ860_21220</name>
</gene>
<keyword evidence="7 9" id="KW-0010">Activator</keyword>
<dbReference type="InterPro" id="IPR001789">
    <property type="entry name" value="Sig_transdc_resp-reg_receiver"/>
</dbReference>
<comment type="caution">
    <text evidence="12">The sequence shown here is derived from an EMBL/GenBank/DDBJ whole genome shotgun (WGS) entry which is preliminary data.</text>
</comment>
<dbReference type="GO" id="GO:0005737">
    <property type="term" value="C:cytoplasm"/>
    <property type="evidence" value="ECO:0007669"/>
    <property type="project" value="UniProtKB-SubCell"/>
</dbReference>
<keyword evidence="8 9" id="KW-0804">Transcription</keyword>
<dbReference type="InterPro" id="IPR024187">
    <property type="entry name" value="Sig_transdc_resp-reg_cit/mal"/>
</dbReference>
<evidence type="ECO:0000256" key="6">
    <source>
        <dbReference type="ARBA" id="ARBA00023125"/>
    </source>
</evidence>
<accession>A0A3A6QBJ7</accession>
<keyword evidence="13" id="KW-1185">Reference proteome</keyword>
<evidence type="ECO:0000259" key="11">
    <source>
        <dbReference type="PROSITE" id="PS50110"/>
    </source>
</evidence>
<dbReference type="PIRSF" id="PIRSF006171">
    <property type="entry name" value="RR_citrat_malat"/>
    <property type="match status" value="1"/>
</dbReference>
<evidence type="ECO:0000256" key="7">
    <source>
        <dbReference type="ARBA" id="ARBA00023159"/>
    </source>
</evidence>
<evidence type="ECO:0000256" key="2">
    <source>
        <dbReference type="ARBA" id="ARBA00022490"/>
    </source>
</evidence>
<evidence type="ECO:0000256" key="5">
    <source>
        <dbReference type="ARBA" id="ARBA00023015"/>
    </source>
</evidence>
<evidence type="ECO:0000256" key="8">
    <source>
        <dbReference type="ARBA" id="ARBA00023163"/>
    </source>
</evidence>
<organism evidence="12 13">
    <name type="scientific">Vibrio sinensis</name>
    <dbReference type="NCBI Taxonomy" id="2302434"/>
    <lineage>
        <taxon>Bacteria</taxon>
        <taxon>Pseudomonadati</taxon>
        <taxon>Pseudomonadota</taxon>
        <taxon>Gammaproteobacteria</taxon>
        <taxon>Vibrionales</taxon>
        <taxon>Vibrionaceae</taxon>
        <taxon>Vibrio</taxon>
    </lineage>
</organism>
<sequence length="235" mass="26126">MSTKVRVMIIEDDITIAQLHQKYLEKMGGYEVIGIATTQAEAELQLDIFQPELILLDVYLPDGTGLDILQNLRGENHRCDVILITAARDMETLQQAMRGGVVDYLLKPVVFPRLESALQKYTLQKQQLTQECDLNQGLVDKMLQANTASTGGVQRLPKGIDGVTLEKIRVLFSSTKASRHISLTADEAGEKIGASRTTARRYLEYLISSGELEADLNYGTVGRPERCYKKALQPA</sequence>
<dbReference type="GO" id="GO:0003677">
    <property type="term" value="F:DNA binding"/>
    <property type="evidence" value="ECO:0007669"/>
    <property type="project" value="UniProtKB-KW"/>
</dbReference>
<dbReference type="Gene3D" id="3.40.50.2300">
    <property type="match status" value="1"/>
</dbReference>
<keyword evidence="3 10" id="KW-0597">Phosphoprotein</keyword>
<dbReference type="CDD" id="cd19925">
    <property type="entry name" value="REC_citrate_TCS"/>
    <property type="match status" value="1"/>
</dbReference>
<evidence type="ECO:0000313" key="12">
    <source>
        <dbReference type="EMBL" id="RJX65761.1"/>
    </source>
</evidence>
<dbReference type="PANTHER" id="PTHR45526">
    <property type="entry name" value="TRANSCRIPTIONAL REGULATORY PROTEIN DPIA"/>
    <property type="match status" value="1"/>
</dbReference>